<evidence type="ECO:0000313" key="2">
    <source>
        <dbReference type="EMBL" id="SUX43938.1"/>
    </source>
</evidence>
<keyword evidence="3" id="KW-1185">Reference proteome</keyword>
<dbReference type="Proteomes" id="UP000185725">
    <property type="component" value="Unassembled WGS sequence"/>
</dbReference>
<dbReference type="RefSeq" id="WP_076561619.1">
    <property type="nucleotide sequence ID" value="NZ_CP033929.1"/>
</dbReference>
<proteinExistence type="predicted"/>
<evidence type="ECO:0000313" key="3">
    <source>
        <dbReference type="Proteomes" id="UP000185725"/>
    </source>
</evidence>
<dbReference type="OrthoDB" id="789445at2"/>
<accession>A0A381FBT8</accession>
<dbReference type="GeneID" id="303673704"/>
<dbReference type="EMBL" id="FTMF01000010">
    <property type="protein sequence ID" value="SIQ94199.1"/>
    <property type="molecule type" value="Genomic_DNA"/>
</dbReference>
<reference evidence="1 3" key="1">
    <citation type="submission" date="2017-01" db="EMBL/GenBank/DDBJ databases">
        <authorList>
            <person name="Varghese N."/>
            <person name="Submissions S."/>
        </authorList>
    </citation>
    <scope>NUCLEOTIDE SEQUENCE [LARGE SCALE GENOMIC DNA]</scope>
    <source>
        <strain evidence="1 3">ATCC 27950</strain>
    </source>
</reference>
<dbReference type="AlphaFoldDB" id="A0A381FBT8"/>
<protein>
    <submittedName>
        <fullName evidence="2">Uncharacterized protein</fullName>
    </submittedName>
</protein>
<dbReference type="EMBL" id="UFVS01000001">
    <property type="protein sequence ID" value="SUX43938.1"/>
    <property type="molecule type" value="Genomic_DNA"/>
</dbReference>
<reference evidence="2 4" key="2">
    <citation type="submission" date="2018-06" db="EMBL/GenBank/DDBJ databases">
        <authorList>
            <consortium name="Pathogen Informatics"/>
            <person name="Doyle S."/>
        </authorList>
    </citation>
    <scope>NUCLEOTIDE SEQUENCE [LARGE SCALE GENOMIC DNA]</scope>
    <source>
        <strain evidence="2 4">NCTC13560</strain>
    </source>
</reference>
<dbReference type="KEGG" id="cil:EG358_08340"/>
<sequence>MSINWNSINDGLRPEVEEPVLLAKEPTEDLINNCRVGSLIIHEDSGEVGWFVGNDCHVITLSSRTYWAYLNEKALFIPDTDDEKILVNCLQEYMLKLQYFEKKFQKLSECMMISGKGTYPLDYFVAGILNRSLSLIYGFDTLLKSANFIGALHLVRPHLDNYLRLSASWLVESPHDFAKDVWEGVSVRNIKDRDGKKMTDVYLKEKAAAEFPWVENVYNETSGFIHFSNKHIMNATTLSSEKERTLRTFIGKIDNNVSYQSKIEAVIGMIEISNLISSRVYGWIATKRIEG</sequence>
<evidence type="ECO:0000313" key="4">
    <source>
        <dbReference type="Proteomes" id="UP000255231"/>
    </source>
</evidence>
<evidence type="ECO:0000313" key="1">
    <source>
        <dbReference type="EMBL" id="SIQ94199.1"/>
    </source>
</evidence>
<dbReference type="Proteomes" id="UP000255231">
    <property type="component" value="Unassembled WGS sequence"/>
</dbReference>
<gene>
    <name evidence="2" type="ORF">NCTC13560_02282</name>
    <name evidence="1" type="ORF">SAMN05421682_110102</name>
</gene>
<organism evidence="2 4">
    <name type="scientific">Chryseobacterium indoltheticum</name>
    <dbReference type="NCBI Taxonomy" id="254"/>
    <lineage>
        <taxon>Bacteria</taxon>
        <taxon>Pseudomonadati</taxon>
        <taxon>Bacteroidota</taxon>
        <taxon>Flavobacteriia</taxon>
        <taxon>Flavobacteriales</taxon>
        <taxon>Weeksellaceae</taxon>
        <taxon>Chryseobacterium group</taxon>
        <taxon>Chryseobacterium</taxon>
    </lineage>
</organism>
<name>A0A381FBT8_9FLAO</name>